<gene>
    <name evidence="2" type="ORF">GCM10009839_80610</name>
</gene>
<evidence type="ECO:0000313" key="3">
    <source>
        <dbReference type="Proteomes" id="UP001500751"/>
    </source>
</evidence>
<feature type="compositionally biased region" description="Basic and acidic residues" evidence="1">
    <location>
        <begin position="142"/>
        <end position="153"/>
    </location>
</feature>
<dbReference type="RefSeq" id="WP_344671000.1">
    <property type="nucleotide sequence ID" value="NZ_BAAAQN010000071.1"/>
</dbReference>
<dbReference type="EMBL" id="BAAAQN010000071">
    <property type="protein sequence ID" value="GAA2058595.1"/>
    <property type="molecule type" value="Genomic_DNA"/>
</dbReference>
<evidence type="ECO:0008006" key="4">
    <source>
        <dbReference type="Google" id="ProtNLM"/>
    </source>
</evidence>
<accession>A0ABP5GVH4</accession>
<name>A0ABP5GVH4_9ACTN</name>
<evidence type="ECO:0000256" key="1">
    <source>
        <dbReference type="SAM" id="MobiDB-lite"/>
    </source>
</evidence>
<comment type="caution">
    <text evidence="2">The sequence shown here is derived from an EMBL/GenBank/DDBJ whole genome shotgun (WGS) entry which is preliminary data.</text>
</comment>
<proteinExistence type="predicted"/>
<dbReference type="Proteomes" id="UP001500751">
    <property type="component" value="Unassembled WGS sequence"/>
</dbReference>
<sequence length="163" mass="17741">MEDLVFKRPRKVNQFGTFPLAFGGALVMQVPSAAAQAAIVAVTVPCCVLAARARSTVVTAKGITIRVLRGRFIPWDQVDAISVGDLAGERAIDLRLADGSRRRLPAPVERHRRSRDVAFDDKYAAIMQAWLRSSGPGDETSDPGRKPAADRPVSRRRPGSPIR</sequence>
<feature type="compositionally biased region" description="Basic residues" evidence="1">
    <location>
        <begin position="154"/>
        <end position="163"/>
    </location>
</feature>
<feature type="region of interest" description="Disordered" evidence="1">
    <location>
        <begin position="132"/>
        <end position="163"/>
    </location>
</feature>
<organism evidence="2 3">
    <name type="scientific">Catenulispora yoronensis</name>
    <dbReference type="NCBI Taxonomy" id="450799"/>
    <lineage>
        <taxon>Bacteria</taxon>
        <taxon>Bacillati</taxon>
        <taxon>Actinomycetota</taxon>
        <taxon>Actinomycetes</taxon>
        <taxon>Catenulisporales</taxon>
        <taxon>Catenulisporaceae</taxon>
        <taxon>Catenulispora</taxon>
    </lineage>
</organism>
<reference evidence="3" key="1">
    <citation type="journal article" date="2019" name="Int. J. Syst. Evol. Microbiol.">
        <title>The Global Catalogue of Microorganisms (GCM) 10K type strain sequencing project: providing services to taxonomists for standard genome sequencing and annotation.</title>
        <authorList>
            <consortium name="The Broad Institute Genomics Platform"/>
            <consortium name="The Broad Institute Genome Sequencing Center for Infectious Disease"/>
            <person name="Wu L."/>
            <person name="Ma J."/>
        </authorList>
    </citation>
    <scope>NUCLEOTIDE SEQUENCE [LARGE SCALE GENOMIC DNA]</scope>
    <source>
        <strain evidence="3">JCM 16014</strain>
    </source>
</reference>
<keyword evidence="3" id="KW-1185">Reference proteome</keyword>
<evidence type="ECO:0000313" key="2">
    <source>
        <dbReference type="EMBL" id="GAA2058595.1"/>
    </source>
</evidence>
<protein>
    <recommendedName>
        <fullName evidence="4">PH domain-containing protein</fullName>
    </recommendedName>
</protein>